<accession>A0A8C7RX67</accession>
<evidence type="ECO:0000256" key="7">
    <source>
        <dbReference type="ARBA" id="ARBA00023002"/>
    </source>
</evidence>
<comment type="function">
    <text evidence="1 11">Catalyzes the 6-electron oxidation of protoporphyrinogen-IX to form protoporphyrin-IX.</text>
</comment>
<proteinExistence type="inferred from homology"/>
<dbReference type="PANTHER" id="PTHR42923:SF3">
    <property type="entry name" value="PROTOPORPHYRINOGEN OXIDASE"/>
    <property type="match status" value="1"/>
</dbReference>
<evidence type="ECO:0000256" key="5">
    <source>
        <dbReference type="ARBA" id="ARBA00022630"/>
    </source>
</evidence>
<comment type="subcellular location">
    <subcellularLocation>
        <location evidence="11">Mitochondrion inner membrane</location>
    </subcellularLocation>
</comment>
<evidence type="ECO:0000259" key="12">
    <source>
        <dbReference type="Pfam" id="PF01593"/>
    </source>
</evidence>
<dbReference type="Pfam" id="PF01593">
    <property type="entry name" value="Amino_oxidase"/>
    <property type="match status" value="2"/>
</dbReference>
<feature type="domain" description="Amine oxidase" evidence="12">
    <location>
        <begin position="320"/>
        <end position="519"/>
    </location>
</feature>
<evidence type="ECO:0000256" key="8">
    <source>
        <dbReference type="ARBA" id="ARBA00023133"/>
    </source>
</evidence>
<keyword evidence="7 11" id="KW-0560">Oxidoreductase</keyword>
<protein>
    <recommendedName>
        <fullName evidence="4 11">Protoporphyrinogen oxidase</fullName>
        <ecNumber evidence="4 11">1.3.3.4</ecNumber>
    </recommendedName>
</protein>
<organism evidence="13 14">
    <name type="scientific">Oncorhynchus mykiss</name>
    <name type="common">Rainbow trout</name>
    <name type="synonym">Salmo gairdneri</name>
    <dbReference type="NCBI Taxonomy" id="8022"/>
    <lineage>
        <taxon>Eukaryota</taxon>
        <taxon>Metazoa</taxon>
        <taxon>Chordata</taxon>
        <taxon>Craniata</taxon>
        <taxon>Vertebrata</taxon>
        <taxon>Euteleostomi</taxon>
        <taxon>Actinopterygii</taxon>
        <taxon>Neopterygii</taxon>
        <taxon>Teleostei</taxon>
        <taxon>Protacanthopterygii</taxon>
        <taxon>Salmoniformes</taxon>
        <taxon>Salmonidae</taxon>
        <taxon>Salmoninae</taxon>
        <taxon>Oncorhynchus</taxon>
    </lineage>
</organism>
<evidence type="ECO:0000313" key="13">
    <source>
        <dbReference type="Ensembl" id="ENSOMYP00000059047.2"/>
    </source>
</evidence>
<evidence type="ECO:0000256" key="9">
    <source>
        <dbReference type="ARBA" id="ARBA00023244"/>
    </source>
</evidence>
<dbReference type="PANTHER" id="PTHR42923">
    <property type="entry name" value="PROTOPORPHYRINOGEN OXIDASE"/>
    <property type="match status" value="1"/>
</dbReference>
<evidence type="ECO:0000313" key="14">
    <source>
        <dbReference type="Proteomes" id="UP000694395"/>
    </source>
</evidence>
<keyword evidence="6 11" id="KW-0274">FAD</keyword>
<dbReference type="PROSITE" id="PS51257">
    <property type="entry name" value="PROKAR_LIPOPROTEIN"/>
    <property type="match status" value="1"/>
</dbReference>
<evidence type="ECO:0000256" key="1">
    <source>
        <dbReference type="ARBA" id="ARBA00002600"/>
    </source>
</evidence>
<dbReference type="UniPathway" id="UPA00251">
    <property type="reaction ID" value="UER00324"/>
</dbReference>
<comment type="cofactor">
    <cofactor evidence="11">
        <name>FAD</name>
        <dbReference type="ChEBI" id="CHEBI:57692"/>
    </cofactor>
    <text evidence="11">Binds 1 FAD per subunit.</text>
</comment>
<evidence type="ECO:0000256" key="2">
    <source>
        <dbReference type="ARBA" id="ARBA00005073"/>
    </source>
</evidence>
<keyword evidence="8 11" id="KW-0350">Heme biosynthesis</keyword>
<evidence type="ECO:0000256" key="4">
    <source>
        <dbReference type="ARBA" id="ARBA00012867"/>
    </source>
</evidence>
<dbReference type="InterPro" id="IPR036188">
    <property type="entry name" value="FAD/NAD-bd_sf"/>
</dbReference>
<reference evidence="13" key="1">
    <citation type="submission" date="2020-07" db="EMBL/GenBank/DDBJ databases">
        <title>A long reads based de novo assembly of the rainbow trout Arlee double haploid line genome.</title>
        <authorList>
            <person name="Gao G."/>
            <person name="Palti Y."/>
        </authorList>
    </citation>
    <scope>NUCLEOTIDE SEQUENCE [LARGE SCALE GENOMIC DNA]</scope>
</reference>
<dbReference type="InterPro" id="IPR050464">
    <property type="entry name" value="Zeta_carotene_desat/Oxidored"/>
</dbReference>
<comment type="catalytic activity">
    <reaction evidence="10 11">
        <text>protoporphyrinogen IX + 3 O2 = protoporphyrin IX + 3 H2O2</text>
        <dbReference type="Rhea" id="RHEA:25576"/>
        <dbReference type="ChEBI" id="CHEBI:15379"/>
        <dbReference type="ChEBI" id="CHEBI:16240"/>
        <dbReference type="ChEBI" id="CHEBI:57306"/>
        <dbReference type="ChEBI" id="CHEBI:57307"/>
        <dbReference type="EC" id="1.3.3.4"/>
    </reaction>
</comment>
<keyword evidence="5 11" id="KW-0285">Flavoprotein</keyword>
<sequence>MQKTVAVLGGGIGGLSACFHLSKSHQVSKIVLLEGDGRFGGWLSSTRREDGAVFEHGPRGIRPAGAVGRNTLNMVEELGLESEVLPVTYDHVASKNRYLYVGGQLHKMPSGLGGVVRTVPPFSRPLVQSVLKEILISRGKEEDESVHSFVSRRLGTELADIAIDSLCRGVFAGDCRKLSVRSCLPPLYNAEKARGSIILGMLLGPGPGPDVPPSTLTKRAAQENWAQWSLKRGLQNLPEALEERMRNGGRVEVHKDTPVMGLSTNGTGWEVRLLEIWGLGHMYVYCHCTGVVVCVFLSCSLNPVNESTDVCAIDFFLTQIQLEDGTIKADHIIAALPAKALASALLTAAQPLSQQLREIATVTVAVVNLEYEGSVLPVTGFGHLVPSSEDRGLLGVVYDSVPFPQHNRTGEPTTRLTVMLGGAWFQEVFGNPEEVTEQLLLDRATQAVTSHLGVTTPPIWSIVALLKDCIPQYYLGHWKRLENMRQYIRDHNLPLSLAGSSYDGVSVNDVIFSGRTAAEGLVGKV</sequence>
<name>A0A8C7RX67_ONCMY</name>
<dbReference type="InterPro" id="IPR002937">
    <property type="entry name" value="Amino_oxidase"/>
</dbReference>
<comment type="pathway">
    <text evidence="2 11">Porphyrin-containing compound metabolism; protoporphyrin-IX biosynthesis; protoporphyrin-IX from protoporphyrinogen-IX: step 1/1.</text>
</comment>
<evidence type="ECO:0000256" key="3">
    <source>
        <dbReference type="ARBA" id="ARBA00010551"/>
    </source>
</evidence>
<keyword evidence="9 11" id="KW-0627">Porphyrin biosynthesis</keyword>
<dbReference type="Gene3D" id="3.50.50.60">
    <property type="entry name" value="FAD/NAD(P)-binding domain"/>
    <property type="match status" value="2"/>
</dbReference>
<dbReference type="SUPFAM" id="SSF51905">
    <property type="entry name" value="FAD/NAD(P)-binding domain"/>
    <property type="match status" value="1"/>
</dbReference>
<feature type="domain" description="Amine oxidase" evidence="12">
    <location>
        <begin position="12"/>
        <end position="272"/>
    </location>
</feature>
<dbReference type="InterPro" id="IPR004572">
    <property type="entry name" value="Protoporphyrinogen_oxidase"/>
</dbReference>
<dbReference type="GO" id="GO:0005743">
    <property type="term" value="C:mitochondrial inner membrane"/>
    <property type="evidence" value="ECO:0007669"/>
    <property type="project" value="UniProtKB-SubCell"/>
</dbReference>
<dbReference type="SUPFAM" id="SSF54373">
    <property type="entry name" value="FAD-linked reductases, C-terminal domain"/>
    <property type="match status" value="1"/>
</dbReference>
<dbReference type="NCBIfam" id="TIGR00562">
    <property type="entry name" value="proto_IX_ox"/>
    <property type="match status" value="1"/>
</dbReference>
<dbReference type="GO" id="GO:0004729">
    <property type="term" value="F:oxygen-dependent protoporphyrinogen oxidase activity"/>
    <property type="evidence" value="ECO:0007669"/>
    <property type="project" value="UniProtKB-UniRule"/>
</dbReference>
<keyword evidence="14" id="KW-1185">Reference proteome</keyword>
<dbReference type="GO" id="GO:0006782">
    <property type="term" value="P:protoporphyrinogen IX biosynthetic process"/>
    <property type="evidence" value="ECO:0007669"/>
    <property type="project" value="UniProtKB-UniRule"/>
</dbReference>
<dbReference type="AlphaFoldDB" id="A0A8C7RX67"/>
<evidence type="ECO:0000256" key="11">
    <source>
        <dbReference type="RuleBase" id="RU367069"/>
    </source>
</evidence>
<reference evidence="13" key="3">
    <citation type="submission" date="2025-09" db="UniProtKB">
        <authorList>
            <consortium name="Ensembl"/>
        </authorList>
    </citation>
    <scope>IDENTIFICATION</scope>
</reference>
<dbReference type="EC" id="1.3.3.4" evidence="4 11"/>
<dbReference type="GeneTree" id="ENSGT00390000008744"/>
<evidence type="ECO:0000256" key="10">
    <source>
        <dbReference type="ARBA" id="ARBA00047554"/>
    </source>
</evidence>
<dbReference type="Proteomes" id="UP000694395">
    <property type="component" value="Chromosome 2"/>
</dbReference>
<reference evidence="13" key="2">
    <citation type="submission" date="2025-08" db="UniProtKB">
        <authorList>
            <consortium name="Ensembl"/>
        </authorList>
    </citation>
    <scope>IDENTIFICATION</scope>
</reference>
<comment type="similarity">
    <text evidence="3 11">Belongs to the protoporphyrinogen/coproporphyrinogen oxidase family. Protoporphyrinogen oxidase subfamily.</text>
</comment>
<dbReference type="Ensembl" id="ENSOMYT00000064272.2">
    <property type="protein sequence ID" value="ENSOMYP00000059047.2"/>
    <property type="gene ID" value="ENSOMYG00000027271.2"/>
</dbReference>
<evidence type="ECO:0000256" key="6">
    <source>
        <dbReference type="ARBA" id="ARBA00022827"/>
    </source>
</evidence>